<dbReference type="Pfam" id="PF00786">
    <property type="entry name" value="PBD"/>
    <property type="match status" value="1"/>
</dbReference>
<dbReference type="Pfam" id="PF00069">
    <property type="entry name" value="Pkinase"/>
    <property type="match status" value="1"/>
</dbReference>
<feature type="compositionally biased region" description="Low complexity" evidence="15">
    <location>
        <begin position="150"/>
        <end position="161"/>
    </location>
</feature>
<dbReference type="InterPro" id="IPR011009">
    <property type="entry name" value="Kinase-like_dom_sf"/>
</dbReference>
<evidence type="ECO:0000256" key="13">
    <source>
        <dbReference type="ARBA" id="ARBA00071463"/>
    </source>
</evidence>
<feature type="region of interest" description="Disordered" evidence="15">
    <location>
        <begin position="662"/>
        <end position="696"/>
    </location>
</feature>
<dbReference type="Gene3D" id="3.90.810.10">
    <property type="entry name" value="CRIB domain"/>
    <property type="match status" value="1"/>
</dbReference>
<comment type="subcellular location">
    <subcellularLocation>
        <location evidence="1">Cytoplasm</location>
    </subcellularLocation>
</comment>
<feature type="compositionally biased region" description="Low complexity" evidence="15">
    <location>
        <begin position="551"/>
        <end position="561"/>
    </location>
</feature>
<proteinExistence type="inferred from homology"/>
<evidence type="ECO:0000256" key="5">
    <source>
        <dbReference type="ARBA" id="ARBA00022527"/>
    </source>
</evidence>
<comment type="caution">
    <text evidence="18">The sequence shown here is derived from an EMBL/GenBank/DDBJ whole genome shotgun (WGS) entry which is preliminary data.</text>
</comment>
<feature type="region of interest" description="Disordered" evidence="15">
    <location>
        <begin position="782"/>
        <end position="973"/>
    </location>
</feature>
<evidence type="ECO:0000256" key="10">
    <source>
        <dbReference type="ARBA" id="ARBA00047899"/>
    </source>
</evidence>
<evidence type="ECO:0000313" key="18">
    <source>
        <dbReference type="EMBL" id="KAH3682180.1"/>
    </source>
</evidence>
<feature type="region of interest" description="Disordered" evidence="15">
    <location>
        <begin position="539"/>
        <end position="564"/>
    </location>
</feature>
<feature type="domain" description="CRIB" evidence="17">
    <location>
        <begin position="702"/>
        <end position="715"/>
    </location>
</feature>
<dbReference type="GO" id="GO:0005737">
    <property type="term" value="C:cytoplasm"/>
    <property type="evidence" value="ECO:0007669"/>
    <property type="project" value="UniProtKB-SubCell"/>
</dbReference>
<dbReference type="GO" id="GO:0030447">
    <property type="term" value="P:filamentous growth"/>
    <property type="evidence" value="ECO:0007669"/>
    <property type="project" value="UniProtKB-ARBA"/>
</dbReference>
<keyword evidence="9 14" id="KW-0067">ATP-binding</keyword>
<evidence type="ECO:0000256" key="11">
    <source>
        <dbReference type="ARBA" id="ARBA00048679"/>
    </source>
</evidence>
<dbReference type="CDD" id="cd06614">
    <property type="entry name" value="STKc_PAK"/>
    <property type="match status" value="1"/>
</dbReference>
<dbReference type="CDD" id="cd01093">
    <property type="entry name" value="CRIB_PAK_like"/>
    <property type="match status" value="1"/>
</dbReference>
<dbReference type="Gene3D" id="3.30.200.20">
    <property type="entry name" value="Phosphorylase Kinase, domain 1"/>
    <property type="match status" value="1"/>
</dbReference>
<dbReference type="InterPro" id="IPR000719">
    <property type="entry name" value="Prot_kinase_dom"/>
</dbReference>
<dbReference type="PANTHER" id="PTHR45832:SF22">
    <property type="entry name" value="SERINE_THREONINE-PROTEIN KINASE SAMKA-RELATED"/>
    <property type="match status" value="1"/>
</dbReference>
<evidence type="ECO:0000259" key="16">
    <source>
        <dbReference type="PROSITE" id="PS50011"/>
    </source>
</evidence>
<feature type="compositionally biased region" description="Low complexity" evidence="15">
    <location>
        <begin position="957"/>
        <end position="970"/>
    </location>
</feature>
<keyword evidence="8" id="KW-0418">Kinase</keyword>
<dbReference type="Gene3D" id="1.10.510.10">
    <property type="entry name" value="Transferase(Phosphotransferase) domain 1"/>
    <property type="match status" value="1"/>
</dbReference>
<dbReference type="SUPFAM" id="SSF56112">
    <property type="entry name" value="Protein kinase-like (PK-like)"/>
    <property type="match status" value="1"/>
</dbReference>
<evidence type="ECO:0000256" key="15">
    <source>
        <dbReference type="SAM" id="MobiDB-lite"/>
    </source>
</evidence>
<keyword evidence="4" id="KW-0963">Cytoplasm</keyword>
<keyword evidence="5" id="KW-0723">Serine/threonine-protein kinase</keyword>
<dbReference type="PROSITE" id="PS00107">
    <property type="entry name" value="PROTEIN_KINASE_ATP"/>
    <property type="match status" value="1"/>
</dbReference>
<dbReference type="PROSITE" id="PS50108">
    <property type="entry name" value="CRIB"/>
    <property type="match status" value="1"/>
</dbReference>
<feature type="region of interest" description="Disordered" evidence="15">
    <location>
        <begin position="489"/>
        <end position="513"/>
    </location>
</feature>
<evidence type="ECO:0000256" key="6">
    <source>
        <dbReference type="ARBA" id="ARBA00022679"/>
    </source>
</evidence>
<dbReference type="PROSITE" id="PS00108">
    <property type="entry name" value="PROTEIN_KINASE_ST"/>
    <property type="match status" value="1"/>
</dbReference>
<evidence type="ECO:0000256" key="4">
    <source>
        <dbReference type="ARBA" id="ARBA00022490"/>
    </source>
</evidence>
<reference evidence="18" key="1">
    <citation type="journal article" date="2021" name="Open Biol.">
        <title>Shared evolutionary footprints suggest mitochondrial oxidative damage underlies multiple complex I losses in fungi.</title>
        <authorList>
            <person name="Schikora-Tamarit M.A."/>
            <person name="Marcet-Houben M."/>
            <person name="Nosek J."/>
            <person name="Gabaldon T."/>
        </authorList>
    </citation>
    <scope>NUCLEOTIDE SEQUENCE</scope>
    <source>
        <strain evidence="18">CBS2887</strain>
    </source>
</reference>
<dbReference type="Proteomes" id="UP000774326">
    <property type="component" value="Unassembled WGS sequence"/>
</dbReference>
<evidence type="ECO:0000256" key="1">
    <source>
        <dbReference type="ARBA" id="ARBA00004496"/>
    </source>
</evidence>
<dbReference type="GO" id="GO:0000165">
    <property type="term" value="P:MAPK cascade"/>
    <property type="evidence" value="ECO:0007669"/>
    <property type="project" value="UniProtKB-ARBA"/>
</dbReference>
<dbReference type="PROSITE" id="PS50011">
    <property type="entry name" value="PROTEIN_KINASE_DOM"/>
    <property type="match status" value="1"/>
</dbReference>
<comment type="catalytic activity">
    <reaction evidence="11">
        <text>L-seryl-[protein] + ATP = O-phospho-L-seryl-[protein] + ADP + H(+)</text>
        <dbReference type="Rhea" id="RHEA:17989"/>
        <dbReference type="Rhea" id="RHEA-COMP:9863"/>
        <dbReference type="Rhea" id="RHEA-COMP:11604"/>
        <dbReference type="ChEBI" id="CHEBI:15378"/>
        <dbReference type="ChEBI" id="CHEBI:29999"/>
        <dbReference type="ChEBI" id="CHEBI:30616"/>
        <dbReference type="ChEBI" id="CHEBI:83421"/>
        <dbReference type="ChEBI" id="CHEBI:456216"/>
        <dbReference type="EC" id="2.7.11.1"/>
    </reaction>
</comment>
<dbReference type="GO" id="GO:0005524">
    <property type="term" value="F:ATP binding"/>
    <property type="evidence" value="ECO:0007669"/>
    <property type="project" value="UniProtKB-UniRule"/>
</dbReference>
<dbReference type="OrthoDB" id="248923at2759"/>
<comment type="similarity">
    <text evidence="2">Belongs to the protein kinase superfamily. STE Ser/Thr protein kinase family. STE20 subfamily.</text>
</comment>
<organism evidence="18 19">
    <name type="scientific">Wickerhamomyces pijperi</name>
    <name type="common">Yeast</name>
    <name type="synonym">Pichia pijperi</name>
    <dbReference type="NCBI Taxonomy" id="599730"/>
    <lineage>
        <taxon>Eukaryota</taxon>
        <taxon>Fungi</taxon>
        <taxon>Dikarya</taxon>
        <taxon>Ascomycota</taxon>
        <taxon>Saccharomycotina</taxon>
        <taxon>Saccharomycetes</taxon>
        <taxon>Phaffomycetales</taxon>
        <taxon>Wickerhamomycetaceae</taxon>
        <taxon>Wickerhamomyces</taxon>
    </lineage>
</organism>
<dbReference type="EC" id="2.7.11.1" evidence="3"/>
<feature type="region of interest" description="Disordered" evidence="15">
    <location>
        <begin position="1"/>
        <end position="161"/>
    </location>
</feature>
<feature type="region of interest" description="Disordered" evidence="15">
    <location>
        <begin position="576"/>
        <end position="646"/>
    </location>
</feature>
<keyword evidence="6" id="KW-0808">Transferase</keyword>
<evidence type="ECO:0000256" key="7">
    <source>
        <dbReference type="ARBA" id="ARBA00022741"/>
    </source>
</evidence>
<feature type="compositionally biased region" description="Low complexity" evidence="15">
    <location>
        <begin position="84"/>
        <end position="101"/>
    </location>
</feature>
<evidence type="ECO:0000256" key="3">
    <source>
        <dbReference type="ARBA" id="ARBA00012513"/>
    </source>
</evidence>
<feature type="compositionally biased region" description="Basic and acidic residues" evidence="15">
    <location>
        <begin position="40"/>
        <end position="56"/>
    </location>
</feature>
<gene>
    <name evidence="18" type="ORF">WICPIJ_006843</name>
</gene>
<evidence type="ECO:0000256" key="9">
    <source>
        <dbReference type="ARBA" id="ARBA00022840"/>
    </source>
</evidence>
<dbReference type="InterPro" id="IPR000095">
    <property type="entry name" value="CRIB_dom"/>
</dbReference>
<evidence type="ECO:0000256" key="8">
    <source>
        <dbReference type="ARBA" id="ARBA00022777"/>
    </source>
</evidence>
<feature type="compositionally biased region" description="Low complexity" evidence="15">
    <location>
        <begin position="619"/>
        <end position="634"/>
    </location>
</feature>
<dbReference type="FunFam" id="1.10.510.10:FF:000011">
    <property type="entry name" value="Non-specific serine/threonine protein kinase"/>
    <property type="match status" value="1"/>
</dbReference>
<evidence type="ECO:0000256" key="14">
    <source>
        <dbReference type="PROSITE-ProRule" id="PRU10141"/>
    </source>
</evidence>
<reference evidence="18" key="2">
    <citation type="submission" date="2021-01" db="EMBL/GenBank/DDBJ databases">
        <authorList>
            <person name="Schikora-Tamarit M.A."/>
        </authorList>
    </citation>
    <scope>NUCLEOTIDE SEQUENCE</scope>
    <source>
        <strain evidence="18">CBS2887</strain>
    </source>
</reference>
<comment type="catalytic activity">
    <reaction evidence="10">
        <text>L-threonyl-[protein] + ATP = O-phospho-L-threonyl-[protein] + ADP + H(+)</text>
        <dbReference type="Rhea" id="RHEA:46608"/>
        <dbReference type="Rhea" id="RHEA-COMP:11060"/>
        <dbReference type="Rhea" id="RHEA-COMP:11605"/>
        <dbReference type="ChEBI" id="CHEBI:15378"/>
        <dbReference type="ChEBI" id="CHEBI:30013"/>
        <dbReference type="ChEBI" id="CHEBI:30616"/>
        <dbReference type="ChEBI" id="CHEBI:61977"/>
        <dbReference type="ChEBI" id="CHEBI:456216"/>
        <dbReference type="EC" id="2.7.11.1"/>
    </reaction>
</comment>
<feature type="compositionally biased region" description="Polar residues" evidence="15">
    <location>
        <begin position="873"/>
        <end position="897"/>
    </location>
</feature>
<feature type="region of interest" description="Disordered" evidence="15">
    <location>
        <begin position="347"/>
        <end position="382"/>
    </location>
</feature>
<dbReference type="InterPro" id="IPR008271">
    <property type="entry name" value="Ser/Thr_kinase_AS"/>
</dbReference>
<dbReference type="SMART" id="SM00285">
    <property type="entry name" value="PBD"/>
    <property type="match status" value="1"/>
</dbReference>
<feature type="compositionally biased region" description="Low complexity" evidence="15">
    <location>
        <begin position="907"/>
        <end position="929"/>
    </location>
</feature>
<dbReference type="GO" id="GO:0033554">
    <property type="term" value="P:cellular response to stress"/>
    <property type="evidence" value="ECO:0007669"/>
    <property type="project" value="UniProtKB-ARBA"/>
</dbReference>
<keyword evidence="7 14" id="KW-0547">Nucleotide-binding</keyword>
<dbReference type="InterPro" id="IPR051931">
    <property type="entry name" value="PAK3-like"/>
</dbReference>
<dbReference type="GO" id="GO:0004674">
    <property type="term" value="F:protein serine/threonine kinase activity"/>
    <property type="evidence" value="ECO:0007669"/>
    <property type="project" value="UniProtKB-KW"/>
</dbReference>
<dbReference type="PANTHER" id="PTHR45832">
    <property type="entry name" value="SERINE/THREONINE-PROTEIN KINASE SAMKA-RELATED-RELATED"/>
    <property type="match status" value="1"/>
</dbReference>
<dbReference type="InterPro" id="IPR036936">
    <property type="entry name" value="CRIB_dom_sf"/>
</dbReference>
<feature type="compositionally biased region" description="Polar residues" evidence="15">
    <location>
        <begin position="782"/>
        <end position="820"/>
    </location>
</feature>
<dbReference type="SMART" id="SM00220">
    <property type="entry name" value="S_TKc"/>
    <property type="match status" value="1"/>
</dbReference>
<protein>
    <recommendedName>
        <fullName evidence="12">Serine/threonine-protein kinase STE20</fullName>
        <ecNumber evidence="3">2.7.11.1</ecNumber>
    </recommendedName>
    <alternativeName>
        <fullName evidence="13">Serine/threonine-protein kinase ste20</fullName>
    </alternativeName>
</protein>
<feature type="domain" description="Protein kinase" evidence="16">
    <location>
        <begin position="1008"/>
        <end position="1259"/>
    </location>
</feature>
<feature type="compositionally biased region" description="Low complexity" evidence="15">
    <location>
        <begin position="1"/>
        <end position="13"/>
    </location>
</feature>
<feature type="compositionally biased region" description="Acidic residues" evidence="15">
    <location>
        <begin position="360"/>
        <end position="370"/>
    </location>
</feature>
<keyword evidence="19" id="KW-1185">Reference proteome</keyword>
<evidence type="ECO:0000256" key="2">
    <source>
        <dbReference type="ARBA" id="ARBA00008874"/>
    </source>
</evidence>
<feature type="compositionally biased region" description="Low complexity" evidence="15">
    <location>
        <begin position="578"/>
        <end position="593"/>
    </location>
</feature>
<name>A0A9P8Q2S2_WICPI</name>
<dbReference type="InterPro" id="IPR017441">
    <property type="entry name" value="Protein_kinase_ATP_BS"/>
</dbReference>
<evidence type="ECO:0000313" key="19">
    <source>
        <dbReference type="Proteomes" id="UP000774326"/>
    </source>
</evidence>
<accession>A0A9P8Q2S2</accession>
<evidence type="ECO:0000259" key="17">
    <source>
        <dbReference type="PROSITE" id="PS50108"/>
    </source>
</evidence>
<dbReference type="FunFam" id="3.30.200.20:FF:000385">
    <property type="entry name" value="Non-specific serine/threonine protein kinase"/>
    <property type="match status" value="1"/>
</dbReference>
<evidence type="ECO:0000256" key="12">
    <source>
        <dbReference type="ARBA" id="ARBA00070332"/>
    </source>
</evidence>
<feature type="binding site" evidence="14">
    <location>
        <position position="1037"/>
    </location>
    <ligand>
        <name>ATP</name>
        <dbReference type="ChEBI" id="CHEBI:30616"/>
    </ligand>
</feature>
<dbReference type="EMBL" id="JAEUBG010003866">
    <property type="protein sequence ID" value="KAH3682180.1"/>
    <property type="molecule type" value="Genomic_DNA"/>
</dbReference>
<feature type="compositionally biased region" description="Low complexity" evidence="15">
    <location>
        <begin position="862"/>
        <end position="872"/>
    </location>
</feature>
<dbReference type="InterPro" id="IPR033923">
    <property type="entry name" value="PAK_BD"/>
</dbReference>
<sequence length="1296" mass="139735">MTSSTTTTPTSTTAKPKVEPESTTIDASLDGLDLSAKMTDGTEKDLEQKEGEHTQEEEPSQLAVIITDLRDDSPTHTADLEPESATATAATATISAATSAAVNPHEDEEQQQEQQQQQLEQQREDHELDETSSAVAQLPRVPGTFNVNALTSSSSSDSLLVKKTLDPGKVSSVLNDEDNIRVNQIIDSLDEPVFFKRVSTVDMSDDEEDDQASIDSFQTSRSDLDLLVEDADADDTVELQNPNEEELSQLDDEDFENAETHTATTAMLSKETPVAMSFKSPAKTLTKGDLDLELESGQLDHGEAAEGDALDFQLDSIIKKKKQSVEKEGNANINKPQLLQAAVVLGPSGTNTANRHGAVEDEDGEEDEKEDQISNRSTGSVVYTGPAITSSSVDVAAQHLTANSTLKPPQLTGTAAMVYTGPAITSSSVDVAAQHLTANSTLKPPQLTGTAASAAKTINTTSSVYTAMTESGSNYENRVIDPYFDSSASESAEDLQLQQGSSSTTNPLAGSSNVNLNASGSTSLVDLVSEIGNVTIRDEPATVVAPNETLSSSSNNTTGGSDSKAASMVLKNTPAAYSDSSLGSSSSAIPSTSFTNIAKPPQPPLMQHHVASAQTPQKRSNSIASASPSSVNRSGTILSSMGKRRSGNKVKGVFSSFVNSIRSTSSPVSHDSSSAASPSSSRLSNSSGGNSNRTSGTFGLKISTPYDAKHVAHVGIDKDGQYTGLPAEWERLLASSGISKSEQEKHPQAVMDIVAFYQDQTKNSDSDEFAFKKFQTNNTNLTSTASFRTGNHNHSAFSTPRTDAGSFVQSIQQQHYQTPIHTPAPPTPRSRFAATPEQLPDNEGTKEQYIPTRPAPRPPPSATASASASASPLNRNVSIKSTLQPKSPISAPQQLFSPQRAPPLPPTSASALLQAPKLQQQQQQQQAQATPPPVPQHSSIPQANAKGEYQIPPPIPSKQSQQQSQQQQQPLRDPAEIARKKEEKKKRNQLVYAKLTQICTEGDPSKIYRNLVKIGQGASGGVYTAYEVGTNQCVAIKQMNLDKQPKKELIINEILVMKSSRHSNIVNFINSYLLKGDLWVVMEYMEGGSLTDVVTHSVMSERQISIVVRECLKGLSFLHSKGVIHRDIKSDNVLLSLTGEIKLTDFGFCAQINEINLKRTTMVGTPYWMAPEVVLRKEYGPKVDIWSLGIMIIEMIEGEPPYLNETPLRALYLIVTNGTPTLKNPESLSPAFKGFMNWCLQVEPENRGDAEELLQDALMVEVSKDEVSCLAPLVRIAREKKRLEKEEEDEDAEDED</sequence>